<evidence type="ECO:0000256" key="11">
    <source>
        <dbReference type="ARBA" id="ARBA00048179"/>
    </source>
</evidence>
<keyword evidence="12" id="KW-1133">Transmembrane helix</keyword>
<keyword evidence="7" id="KW-0663">Pyridoxal phosphate</keyword>
<name>A0A1H6Q552_9GAMM</name>
<keyword evidence="8" id="KW-0784">Thiamine biosynthesis</keyword>
<dbReference type="Proteomes" id="UP000242999">
    <property type="component" value="Unassembled WGS sequence"/>
</dbReference>
<evidence type="ECO:0000256" key="3">
    <source>
        <dbReference type="ARBA" id="ARBA00009406"/>
    </source>
</evidence>
<evidence type="ECO:0000256" key="9">
    <source>
        <dbReference type="ARBA" id="ARBA00023004"/>
    </source>
</evidence>
<dbReference type="STRING" id="64971.SAMN05421831_101200"/>
<evidence type="ECO:0000313" key="15">
    <source>
        <dbReference type="Proteomes" id="UP000242999"/>
    </source>
</evidence>
<accession>A0A1H6Q552</accession>
<reference evidence="15" key="1">
    <citation type="submission" date="2016-10" db="EMBL/GenBank/DDBJ databases">
        <authorList>
            <person name="Varghese N."/>
            <person name="Submissions S."/>
        </authorList>
    </citation>
    <scope>NUCLEOTIDE SEQUENCE [LARGE SCALE GENOMIC DNA]</scope>
    <source>
        <strain evidence="15">DSM 7165</strain>
    </source>
</reference>
<protein>
    <recommendedName>
        <fullName evidence="10">Thiamine pyrimidine synthase</fullName>
    </recommendedName>
</protein>
<proteinExistence type="inferred from homology"/>
<keyword evidence="5" id="KW-0808">Transferase</keyword>
<keyword evidence="9" id="KW-0408">Iron</keyword>
<evidence type="ECO:0000256" key="6">
    <source>
        <dbReference type="ARBA" id="ARBA00022723"/>
    </source>
</evidence>
<dbReference type="GO" id="GO:0046872">
    <property type="term" value="F:metal ion binding"/>
    <property type="evidence" value="ECO:0007669"/>
    <property type="project" value="UniProtKB-KW"/>
</dbReference>
<dbReference type="PANTHER" id="PTHR31528">
    <property type="entry name" value="4-AMINO-5-HYDROXYMETHYL-2-METHYLPYRIMIDINE PHOSPHATE SYNTHASE THI11-RELATED"/>
    <property type="match status" value="1"/>
</dbReference>
<feature type="transmembrane region" description="Helical" evidence="12">
    <location>
        <begin position="7"/>
        <end position="24"/>
    </location>
</feature>
<dbReference type="PANTHER" id="PTHR31528:SF1">
    <property type="entry name" value="4-AMINO-5-HYDROXYMETHYL-2-METHYLPYRIMIDINE PHOSPHATE SYNTHASE THI11-RELATED"/>
    <property type="match status" value="1"/>
</dbReference>
<evidence type="ECO:0000256" key="10">
    <source>
        <dbReference type="ARBA" id="ARBA00033171"/>
    </source>
</evidence>
<dbReference type="SUPFAM" id="SSF53850">
    <property type="entry name" value="Periplasmic binding protein-like II"/>
    <property type="match status" value="1"/>
</dbReference>
<dbReference type="OrthoDB" id="9815602at2"/>
<comment type="similarity">
    <text evidence="3">Belongs to the NMT1/THI5 family.</text>
</comment>
<dbReference type="Pfam" id="PF09084">
    <property type="entry name" value="NMT1"/>
    <property type="match status" value="1"/>
</dbReference>
<keyword evidence="12" id="KW-0812">Transmembrane</keyword>
<dbReference type="Gene3D" id="3.40.190.10">
    <property type="entry name" value="Periplasmic binding protein-like II"/>
    <property type="match status" value="2"/>
</dbReference>
<keyword evidence="15" id="KW-1185">Reference proteome</keyword>
<gene>
    <name evidence="14" type="ORF">SAMN05421831_101200</name>
</gene>
<feature type="domain" description="SsuA/THI5-like" evidence="13">
    <location>
        <begin position="49"/>
        <end position="258"/>
    </location>
</feature>
<dbReference type="InterPro" id="IPR027939">
    <property type="entry name" value="NMT1/THI5"/>
</dbReference>
<comment type="subunit">
    <text evidence="4">Homodimer.</text>
</comment>
<organism evidence="14 15">
    <name type="scientific">Allopseudospirillum japonicum</name>
    <dbReference type="NCBI Taxonomy" id="64971"/>
    <lineage>
        <taxon>Bacteria</taxon>
        <taxon>Pseudomonadati</taxon>
        <taxon>Pseudomonadota</taxon>
        <taxon>Gammaproteobacteria</taxon>
        <taxon>Oceanospirillales</taxon>
        <taxon>Oceanospirillaceae</taxon>
        <taxon>Allopseudospirillum</taxon>
    </lineage>
</organism>
<evidence type="ECO:0000256" key="1">
    <source>
        <dbReference type="ARBA" id="ARBA00003469"/>
    </source>
</evidence>
<evidence type="ECO:0000256" key="2">
    <source>
        <dbReference type="ARBA" id="ARBA00004948"/>
    </source>
</evidence>
<comment type="pathway">
    <text evidence="2">Cofactor biosynthesis; thiamine diphosphate biosynthesis.</text>
</comment>
<comment type="catalytic activity">
    <reaction evidence="11">
        <text>N(6)-(pyridoxal phosphate)-L-lysyl-[4-amino-5-hydroxymethyl-2-methylpyrimidine phosphate synthase] + L-histidyl-[4-amino-5-hydroxymethyl-2-methylpyrimidine phosphate synthase] + 2 Fe(3+) + 4 H2O = L-lysyl-[4-amino-5-hydroxymethyl-2-methylpyrimidine phosphate synthase] + (2S)-2-amino-5-hydroxy-4-oxopentanoyl-[4-amino-5-hydroxymethyl-2-methylpyrimidine phosphate synthase] + 4-amino-2-methyl-5-(phosphooxymethyl)pyrimidine + 3-oxopropanoate + 2 Fe(2+) + 2 H(+)</text>
        <dbReference type="Rhea" id="RHEA:65756"/>
        <dbReference type="Rhea" id="RHEA-COMP:16892"/>
        <dbReference type="Rhea" id="RHEA-COMP:16893"/>
        <dbReference type="Rhea" id="RHEA-COMP:16894"/>
        <dbReference type="Rhea" id="RHEA-COMP:16895"/>
        <dbReference type="ChEBI" id="CHEBI:15377"/>
        <dbReference type="ChEBI" id="CHEBI:15378"/>
        <dbReference type="ChEBI" id="CHEBI:29033"/>
        <dbReference type="ChEBI" id="CHEBI:29034"/>
        <dbReference type="ChEBI" id="CHEBI:29969"/>
        <dbReference type="ChEBI" id="CHEBI:29979"/>
        <dbReference type="ChEBI" id="CHEBI:33190"/>
        <dbReference type="ChEBI" id="CHEBI:58354"/>
        <dbReference type="ChEBI" id="CHEBI:143915"/>
        <dbReference type="ChEBI" id="CHEBI:157692"/>
    </reaction>
    <physiologicalReaction direction="left-to-right" evidence="11">
        <dbReference type="Rhea" id="RHEA:65757"/>
    </physiologicalReaction>
</comment>
<comment type="function">
    <text evidence="1">Responsible for the formation of the pyrimidine heterocycle in the thiamine biosynthesis pathway. Catalyzes the formation of hydroxymethylpyrimidine phosphate (HMP-P) from histidine and pyridoxal phosphate (PLP). The protein uses PLP and the active site histidine to form HMP-P, generating an inactive enzyme. The enzyme can only undergo a single turnover, which suggests it is a suicide enzyme.</text>
</comment>
<keyword evidence="6" id="KW-0479">Metal-binding</keyword>
<dbReference type="AlphaFoldDB" id="A0A1H6Q552"/>
<evidence type="ECO:0000259" key="13">
    <source>
        <dbReference type="Pfam" id="PF09084"/>
    </source>
</evidence>
<evidence type="ECO:0000256" key="5">
    <source>
        <dbReference type="ARBA" id="ARBA00022679"/>
    </source>
</evidence>
<evidence type="ECO:0000256" key="8">
    <source>
        <dbReference type="ARBA" id="ARBA00022977"/>
    </source>
</evidence>
<evidence type="ECO:0000256" key="4">
    <source>
        <dbReference type="ARBA" id="ARBA00011738"/>
    </source>
</evidence>
<evidence type="ECO:0000256" key="7">
    <source>
        <dbReference type="ARBA" id="ARBA00022898"/>
    </source>
</evidence>
<keyword evidence="12" id="KW-0472">Membrane</keyword>
<dbReference type="GO" id="GO:0009228">
    <property type="term" value="P:thiamine biosynthetic process"/>
    <property type="evidence" value="ECO:0007669"/>
    <property type="project" value="UniProtKB-KW"/>
</dbReference>
<dbReference type="GO" id="GO:0016740">
    <property type="term" value="F:transferase activity"/>
    <property type="evidence" value="ECO:0007669"/>
    <property type="project" value="UniProtKB-KW"/>
</dbReference>
<sequence length="335" mass="38628">MQKRLRFIGILICIILSVFFYGIFPISMPEEKITTALTPVRLQLNWVPNPQFAGIYIAQAKGFYRQRGIQLEINPYDEQVAVHEHLYRGRADFGIDGTDQVLQARHQGQDLVAVAAIFRLNPAAFASRKKDAIEHPQDLKGKRIGVLPDNTRTILEALMRAYHIQISDVELIPYGYDLQSLREHRLDVVPIYIFDEPYIFAQQNMDINILLPQDYGIDLYGDALIVSQHLLQKNRELVASFVQASLQGWRYLVQHPKEGLEILPKYLHPDYRDPGYLTFMLKNMLPLVHTGYDTLGWMKLEAWQRAAQILAAQNKIPLLKDQELKAAYTNQFLIE</sequence>
<evidence type="ECO:0000256" key="12">
    <source>
        <dbReference type="SAM" id="Phobius"/>
    </source>
</evidence>
<dbReference type="EMBL" id="FNYH01000001">
    <property type="protein sequence ID" value="SEI38941.1"/>
    <property type="molecule type" value="Genomic_DNA"/>
</dbReference>
<dbReference type="InterPro" id="IPR015168">
    <property type="entry name" value="SsuA/THI5"/>
</dbReference>
<evidence type="ECO:0000313" key="14">
    <source>
        <dbReference type="EMBL" id="SEI38941.1"/>
    </source>
</evidence>